<reference evidence="2 3" key="1">
    <citation type="journal article" date="2016" name="Genome Announc.">
        <title>Draft Genome Sequences of Five Rapidly Growing Mycobacterium Species, M. thermoresistibile, M. fortuitum subsp. acetamidolyticum, M. canariasense, M. brisbanense, and M. novocastrense.</title>
        <authorList>
            <person name="Katahira K."/>
            <person name="Ogura Y."/>
            <person name="Gotoh Y."/>
            <person name="Hayashi T."/>
        </authorList>
    </citation>
    <scope>NUCLEOTIDE SEQUENCE [LARGE SCALE GENOMIC DNA]</scope>
    <source>
        <strain evidence="2 3">JCM18114</strain>
    </source>
</reference>
<protein>
    <submittedName>
        <fullName evidence="2">Uncharacterized protein</fullName>
    </submittedName>
</protein>
<feature type="compositionally biased region" description="Low complexity" evidence="1">
    <location>
        <begin position="57"/>
        <end position="66"/>
    </location>
</feature>
<dbReference type="Proteomes" id="UP000069773">
    <property type="component" value="Unassembled WGS sequence"/>
</dbReference>
<feature type="compositionally biased region" description="Basic and acidic residues" evidence="1">
    <location>
        <begin position="67"/>
        <end position="76"/>
    </location>
</feature>
<sequence>MGKDLVSVLQLNAEHRIGQGFDHATLDLYGTVFLGHCLSEILRVLIVGAFPPRAADTAAAQQTLPTTEREPVARNS</sequence>
<accession>A0ABQ0KSI6</accession>
<evidence type="ECO:0000313" key="2">
    <source>
        <dbReference type="EMBL" id="GAT12545.1"/>
    </source>
</evidence>
<dbReference type="EMBL" id="BCTA01000093">
    <property type="protein sequence ID" value="GAT12545.1"/>
    <property type="molecule type" value="Genomic_DNA"/>
</dbReference>
<keyword evidence="3" id="KW-1185">Reference proteome</keyword>
<organism evidence="2 3">
    <name type="scientific">Mycolicibacterium novocastrense</name>
    <name type="common">Mycobacterium novocastrense</name>
    <dbReference type="NCBI Taxonomy" id="59813"/>
    <lineage>
        <taxon>Bacteria</taxon>
        <taxon>Bacillati</taxon>
        <taxon>Actinomycetota</taxon>
        <taxon>Actinomycetes</taxon>
        <taxon>Mycobacteriales</taxon>
        <taxon>Mycobacteriaceae</taxon>
        <taxon>Mycolicibacterium</taxon>
    </lineage>
</organism>
<evidence type="ECO:0000256" key="1">
    <source>
        <dbReference type="SAM" id="MobiDB-lite"/>
    </source>
</evidence>
<name>A0ABQ0KSI6_MYCNV</name>
<gene>
    <name evidence="2" type="ORF">RMCN_5678</name>
</gene>
<feature type="region of interest" description="Disordered" evidence="1">
    <location>
        <begin position="57"/>
        <end position="76"/>
    </location>
</feature>
<evidence type="ECO:0000313" key="3">
    <source>
        <dbReference type="Proteomes" id="UP000069773"/>
    </source>
</evidence>
<comment type="caution">
    <text evidence="2">The sequence shown here is derived from an EMBL/GenBank/DDBJ whole genome shotgun (WGS) entry which is preliminary data.</text>
</comment>
<proteinExistence type="predicted"/>